<dbReference type="OMA" id="HEDEDYY"/>
<keyword evidence="4" id="KW-0472">Membrane</keyword>
<feature type="region of interest" description="Disordered" evidence="3">
    <location>
        <begin position="259"/>
        <end position="297"/>
    </location>
</feature>
<sequence>MNVSNKPVSFVPFPLLLLSPFSLSLSSSSFSLSHTHTIYIFLNSLLHCFYFISEIPQSKPPNPKTKNLILSPTLLLFPLFFFFLFSFLRFAKMDVLVGPTFTIDVPSSPPPLYVSESAGNPYGLFSGHSSESSSSIGTPDDTDDENDVVSSKRNQNKSEQEEVQNTLKGLASLDSLEDSLPIKRGLSNHFMGKSKSFTDLSQVNTVKELQKQDNPFNKRRRVQIASKWSRRSSFYTCSNPKSMPLLPLLEDEDFYQENPKKLSLSSSSSSSSSSSEEKKHQDQVMVTAHQTEPMSYVDHMRVRFGSFKSRSLSDLKEHAEDEEEEDEDDDDDD</sequence>
<feature type="region of interest" description="Disordered" evidence="3">
    <location>
        <begin position="311"/>
        <end position="333"/>
    </location>
</feature>
<feature type="chain" id="PRO_5004758204" evidence="5">
    <location>
        <begin position="27"/>
        <end position="333"/>
    </location>
</feature>
<evidence type="ECO:0000256" key="4">
    <source>
        <dbReference type="SAM" id="Phobius"/>
    </source>
</evidence>
<feature type="compositionally biased region" description="Low complexity" evidence="3">
    <location>
        <begin position="262"/>
        <end position="274"/>
    </location>
</feature>
<evidence type="ECO:0000256" key="2">
    <source>
        <dbReference type="ARBA" id="ARBA00023242"/>
    </source>
</evidence>
<evidence type="ECO:0000256" key="5">
    <source>
        <dbReference type="SAM" id="SignalP"/>
    </source>
</evidence>
<dbReference type="OrthoDB" id="696276at2759"/>
<name>V7CWL7_PHAVU</name>
<keyword evidence="4" id="KW-1133">Transmembrane helix</keyword>
<evidence type="ECO:0000256" key="3">
    <source>
        <dbReference type="SAM" id="MobiDB-lite"/>
    </source>
</evidence>
<feature type="signal peptide" evidence="5">
    <location>
        <begin position="1"/>
        <end position="26"/>
    </location>
</feature>
<feature type="transmembrane region" description="Helical" evidence="4">
    <location>
        <begin position="68"/>
        <end position="88"/>
    </location>
</feature>
<keyword evidence="5" id="KW-0732">Signal</keyword>
<proteinExistence type="predicted"/>
<keyword evidence="4" id="KW-0812">Transmembrane</keyword>
<organism evidence="6 7">
    <name type="scientific">Phaseolus vulgaris</name>
    <name type="common">Kidney bean</name>
    <name type="synonym">French bean</name>
    <dbReference type="NCBI Taxonomy" id="3885"/>
    <lineage>
        <taxon>Eukaryota</taxon>
        <taxon>Viridiplantae</taxon>
        <taxon>Streptophyta</taxon>
        <taxon>Embryophyta</taxon>
        <taxon>Tracheophyta</taxon>
        <taxon>Spermatophyta</taxon>
        <taxon>Magnoliopsida</taxon>
        <taxon>eudicotyledons</taxon>
        <taxon>Gunneridae</taxon>
        <taxon>Pentapetalae</taxon>
        <taxon>rosids</taxon>
        <taxon>fabids</taxon>
        <taxon>Fabales</taxon>
        <taxon>Fabaceae</taxon>
        <taxon>Papilionoideae</taxon>
        <taxon>50 kb inversion clade</taxon>
        <taxon>NPAAA clade</taxon>
        <taxon>indigoferoid/millettioid clade</taxon>
        <taxon>Phaseoleae</taxon>
        <taxon>Phaseolus</taxon>
    </lineage>
</organism>
<gene>
    <name evidence="6" type="ORF">PHAVU_001G059700g</name>
</gene>
<keyword evidence="2" id="KW-0539">Nucleus</keyword>
<dbReference type="Proteomes" id="UP000000226">
    <property type="component" value="Chromosome 1"/>
</dbReference>
<dbReference type="Gramene" id="ESW33311">
    <property type="protein sequence ID" value="ESW33311"/>
    <property type="gene ID" value="PHAVU_001G059700g"/>
</dbReference>
<accession>V7CWL7</accession>
<protein>
    <submittedName>
        <fullName evidence="6">Uncharacterized protein</fullName>
    </submittedName>
</protein>
<dbReference type="eggNOG" id="KOG4210">
    <property type="taxonomic scope" value="Eukaryota"/>
</dbReference>
<keyword evidence="7" id="KW-1185">Reference proteome</keyword>
<dbReference type="InterPro" id="IPR051992">
    <property type="entry name" value="OxStress_Response_Reg"/>
</dbReference>
<feature type="compositionally biased region" description="Acidic residues" evidence="3">
    <location>
        <begin position="320"/>
        <end position="333"/>
    </location>
</feature>
<dbReference type="GO" id="GO:0005634">
    <property type="term" value="C:nucleus"/>
    <property type="evidence" value="ECO:0007669"/>
    <property type="project" value="UniProtKB-SubCell"/>
</dbReference>
<evidence type="ECO:0000313" key="6">
    <source>
        <dbReference type="EMBL" id="ESW33311.1"/>
    </source>
</evidence>
<dbReference type="STRING" id="3885.V7CWL7"/>
<dbReference type="PANTHER" id="PTHR33172:SF91">
    <property type="entry name" value="PROTEIN OXIDATIVE STRESS 3 LIKE 5"/>
    <property type="match status" value="1"/>
</dbReference>
<reference evidence="7" key="1">
    <citation type="journal article" date="2014" name="Nat. Genet.">
        <title>A reference genome for common bean and genome-wide analysis of dual domestications.</title>
        <authorList>
            <person name="Schmutz J."/>
            <person name="McClean P.E."/>
            <person name="Mamidi S."/>
            <person name="Wu G.A."/>
            <person name="Cannon S.B."/>
            <person name="Grimwood J."/>
            <person name="Jenkins J."/>
            <person name="Shu S."/>
            <person name="Song Q."/>
            <person name="Chavarro C."/>
            <person name="Torres-Torres M."/>
            <person name="Geffroy V."/>
            <person name="Moghaddam S.M."/>
            <person name="Gao D."/>
            <person name="Abernathy B."/>
            <person name="Barry K."/>
            <person name="Blair M."/>
            <person name="Brick M.A."/>
            <person name="Chovatia M."/>
            <person name="Gepts P."/>
            <person name="Goodstein D.M."/>
            <person name="Gonzales M."/>
            <person name="Hellsten U."/>
            <person name="Hyten D.L."/>
            <person name="Jia G."/>
            <person name="Kelly J.D."/>
            <person name="Kudrna D."/>
            <person name="Lee R."/>
            <person name="Richard M.M."/>
            <person name="Miklas P.N."/>
            <person name="Osorno J.M."/>
            <person name="Rodrigues J."/>
            <person name="Thareau V."/>
            <person name="Urrea C.A."/>
            <person name="Wang M."/>
            <person name="Yu Y."/>
            <person name="Zhang M."/>
            <person name="Wing R.A."/>
            <person name="Cregan P.B."/>
            <person name="Rokhsar D.S."/>
            <person name="Jackson S.A."/>
        </authorList>
    </citation>
    <scope>NUCLEOTIDE SEQUENCE [LARGE SCALE GENOMIC DNA]</scope>
    <source>
        <strain evidence="7">cv. G19833</strain>
    </source>
</reference>
<dbReference type="GO" id="GO:0006950">
    <property type="term" value="P:response to stress"/>
    <property type="evidence" value="ECO:0007669"/>
    <property type="project" value="UniProtKB-ARBA"/>
</dbReference>
<comment type="subcellular location">
    <subcellularLocation>
        <location evidence="1">Nucleus</location>
    </subcellularLocation>
</comment>
<dbReference type="PANTHER" id="PTHR33172">
    <property type="entry name" value="OS08G0516900 PROTEIN"/>
    <property type="match status" value="1"/>
</dbReference>
<feature type="transmembrane region" description="Helical" evidence="4">
    <location>
        <begin position="36"/>
        <end position="56"/>
    </location>
</feature>
<dbReference type="AlphaFoldDB" id="V7CWL7"/>
<feature type="region of interest" description="Disordered" evidence="3">
    <location>
        <begin position="127"/>
        <end position="165"/>
    </location>
</feature>
<dbReference type="EMBL" id="CM002288">
    <property type="protein sequence ID" value="ESW33311.1"/>
    <property type="molecule type" value="Genomic_DNA"/>
</dbReference>
<evidence type="ECO:0000256" key="1">
    <source>
        <dbReference type="ARBA" id="ARBA00004123"/>
    </source>
</evidence>
<evidence type="ECO:0000313" key="7">
    <source>
        <dbReference type="Proteomes" id="UP000000226"/>
    </source>
</evidence>